<proteinExistence type="predicted"/>
<dbReference type="RefSeq" id="WP_013763158.1">
    <property type="nucleotide sequence ID" value="NC_015510.1"/>
</dbReference>
<evidence type="ECO:0000313" key="8">
    <source>
        <dbReference type="EMBL" id="AEE48594.1"/>
    </source>
</evidence>
<dbReference type="Pfam" id="PF14509">
    <property type="entry name" value="GH97_C"/>
    <property type="match status" value="1"/>
</dbReference>
<feature type="domain" description="Glycosyl-hydrolase 97 catalytic" evidence="5">
    <location>
        <begin position="311"/>
        <end position="502"/>
    </location>
</feature>
<reference evidence="8 9" key="1">
    <citation type="journal article" date="2011" name="Stand. Genomic Sci.">
        <title>Complete genome sequence of Haliscomenobacter hydrossis type strain (O).</title>
        <authorList>
            <consortium name="US DOE Joint Genome Institute (JGI-PGF)"/>
            <person name="Daligault H."/>
            <person name="Lapidus A."/>
            <person name="Zeytun A."/>
            <person name="Nolan M."/>
            <person name="Lucas S."/>
            <person name="Del Rio T.G."/>
            <person name="Tice H."/>
            <person name="Cheng J.F."/>
            <person name="Tapia R."/>
            <person name="Han C."/>
            <person name="Goodwin L."/>
            <person name="Pitluck S."/>
            <person name="Liolios K."/>
            <person name="Pagani I."/>
            <person name="Ivanova N."/>
            <person name="Huntemann M."/>
            <person name="Mavromatis K."/>
            <person name="Mikhailova N."/>
            <person name="Pati A."/>
            <person name="Chen A."/>
            <person name="Palaniappan K."/>
            <person name="Land M."/>
            <person name="Hauser L."/>
            <person name="Brambilla E.M."/>
            <person name="Rohde M."/>
            <person name="Verbarg S."/>
            <person name="Goker M."/>
            <person name="Bristow J."/>
            <person name="Eisen J.A."/>
            <person name="Markowitz V."/>
            <person name="Hugenholtz P."/>
            <person name="Kyrpides N.C."/>
            <person name="Klenk H.P."/>
            <person name="Woyke T."/>
        </authorList>
    </citation>
    <scope>NUCLEOTIDE SEQUENCE [LARGE SCALE GENOMIC DNA]</scope>
    <source>
        <strain evidence="9">ATCC 27775 / DSM 1100 / LMG 10767 / O</strain>
    </source>
</reference>
<dbReference type="InterPro" id="IPR029483">
    <property type="entry name" value="GH97_C"/>
</dbReference>
<dbReference type="Proteomes" id="UP000008461">
    <property type="component" value="Chromosome"/>
</dbReference>
<evidence type="ECO:0000259" key="7">
    <source>
        <dbReference type="Pfam" id="PF14509"/>
    </source>
</evidence>
<evidence type="ECO:0000259" key="6">
    <source>
        <dbReference type="Pfam" id="PF14508"/>
    </source>
</evidence>
<dbReference type="InterPro" id="IPR013785">
    <property type="entry name" value="Aldolase_TIM"/>
</dbReference>
<dbReference type="InterPro" id="IPR052720">
    <property type="entry name" value="Glycosyl_hydrolase_97"/>
</dbReference>
<dbReference type="Gene3D" id="3.20.20.70">
    <property type="entry name" value="Aldolase class I"/>
    <property type="match status" value="1"/>
</dbReference>
<reference key="2">
    <citation type="submission" date="2011-04" db="EMBL/GenBank/DDBJ databases">
        <title>Complete sequence of chromosome of Haliscomenobacter hydrossis DSM 1100.</title>
        <authorList>
            <consortium name="US DOE Joint Genome Institute (JGI-PGF)"/>
            <person name="Lucas S."/>
            <person name="Han J."/>
            <person name="Lapidus A."/>
            <person name="Bruce D."/>
            <person name="Goodwin L."/>
            <person name="Pitluck S."/>
            <person name="Peters L."/>
            <person name="Kyrpides N."/>
            <person name="Mavromatis K."/>
            <person name="Ivanova N."/>
            <person name="Ovchinnikova G."/>
            <person name="Pagani I."/>
            <person name="Daligault H."/>
            <person name="Detter J.C."/>
            <person name="Han C."/>
            <person name="Land M."/>
            <person name="Hauser L."/>
            <person name="Markowitz V."/>
            <person name="Cheng J.-F."/>
            <person name="Hugenholtz P."/>
            <person name="Woyke T."/>
            <person name="Wu D."/>
            <person name="Verbarg S."/>
            <person name="Frueling A."/>
            <person name="Brambilla E."/>
            <person name="Klenk H.-P."/>
            <person name="Eisen J.A."/>
        </authorList>
    </citation>
    <scope>NUCLEOTIDE SEQUENCE</scope>
    <source>
        <strain>DSM 1100</strain>
    </source>
</reference>
<dbReference type="Pfam" id="PF14508">
    <property type="entry name" value="GH97_N"/>
    <property type="match status" value="1"/>
</dbReference>
<dbReference type="GO" id="GO:0030246">
    <property type="term" value="F:carbohydrate binding"/>
    <property type="evidence" value="ECO:0007669"/>
    <property type="project" value="InterPro"/>
</dbReference>
<organism evidence="8 9">
    <name type="scientific">Haliscomenobacter hydrossis (strain ATCC 27775 / DSM 1100 / LMG 10767 / O)</name>
    <dbReference type="NCBI Taxonomy" id="760192"/>
    <lineage>
        <taxon>Bacteria</taxon>
        <taxon>Pseudomonadati</taxon>
        <taxon>Bacteroidota</taxon>
        <taxon>Saprospiria</taxon>
        <taxon>Saprospirales</taxon>
        <taxon>Haliscomenobacteraceae</taxon>
        <taxon>Haliscomenobacter</taxon>
    </lineage>
</organism>
<dbReference type="InterPro" id="IPR014718">
    <property type="entry name" value="GH-type_carb-bd"/>
</dbReference>
<keyword evidence="4" id="KW-0732">Signal</keyword>
<dbReference type="Gene3D" id="2.70.98.10">
    <property type="match status" value="1"/>
</dbReference>
<dbReference type="SUPFAM" id="SSF51445">
    <property type="entry name" value="(Trans)glycosidases"/>
    <property type="match status" value="1"/>
</dbReference>
<name>F4L2N0_HALH1</name>
<dbReference type="InterPro" id="IPR017853">
    <property type="entry name" value="GH"/>
</dbReference>
<dbReference type="InterPro" id="IPR019563">
    <property type="entry name" value="GH97_catalytic"/>
</dbReference>
<dbReference type="eggNOG" id="COG1082">
    <property type="taxonomic scope" value="Bacteria"/>
</dbReference>
<protein>
    <submittedName>
        <fullName evidence="8">Glycoside hydrolase 97</fullName>
    </submittedName>
</protein>
<dbReference type="PANTHER" id="PTHR35803:SF1">
    <property type="entry name" value="GLUCAN 1,4-ALPHA-GLUCOSIDASE SUSB"/>
    <property type="match status" value="1"/>
</dbReference>
<evidence type="ECO:0000256" key="3">
    <source>
        <dbReference type="ARBA" id="ARBA00022837"/>
    </source>
</evidence>
<evidence type="ECO:0000256" key="2">
    <source>
        <dbReference type="ARBA" id="ARBA00011245"/>
    </source>
</evidence>
<dbReference type="HOGENOM" id="CLU_011166_2_0_10"/>
<comment type="subunit">
    <text evidence="2">Monomer.</text>
</comment>
<dbReference type="STRING" id="760192.Halhy_0686"/>
<dbReference type="GO" id="GO:0016787">
    <property type="term" value="F:hydrolase activity"/>
    <property type="evidence" value="ECO:0007669"/>
    <property type="project" value="UniProtKB-KW"/>
</dbReference>
<evidence type="ECO:0000256" key="4">
    <source>
        <dbReference type="SAM" id="SignalP"/>
    </source>
</evidence>
<feature type="signal peptide" evidence="4">
    <location>
        <begin position="1"/>
        <end position="21"/>
    </location>
</feature>
<keyword evidence="3" id="KW-0106">Calcium</keyword>
<dbReference type="Pfam" id="PF10566">
    <property type="entry name" value="Glyco_hydro_97"/>
    <property type="match status" value="1"/>
</dbReference>
<dbReference type="KEGG" id="hhy:Halhy_0686"/>
<evidence type="ECO:0000256" key="1">
    <source>
        <dbReference type="ARBA" id="ARBA00001913"/>
    </source>
</evidence>
<gene>
    <name evidence="8" type="ordered locus">Halhy_0686</name>
</gene>
<accession>F4L2N0</accession>
<feature type="domain" description="Glycosyl-hydrolase 97 N-terminal" evidence="6">
    <location>
        <begin position="29"/>
        <end position="293"/>
    </location>
</feature>
<evidence type="ECO:0000313" key="9">
    <source>
        <dbReference type="Proteomes" id="UP000008461"/>
    </source>
</evidence>
<comment type="cofactor">
    <cofactor evidence="1">
        <name>Ca(2+)</name>
        <dbReference type="ChEBI" id="CHEBI:29108"/>
    </cofactor>
</comment>
<feature type="chain" id="PRO_5003310587" evidence="4">
    <location>
        <begin position="22"/>
        <end position="704"/>
    </location>
</feature>
<evidence type="ECO:0000259" key="5">
    <source>
        <dbReference type="Pfam" id="PF10566"/>
    </source>
</evidence>
<dbReference type="OrthoDB" id="57532at2"/>
<keyword evidence="9" id="KW-1185">Reference proteome</keyword>
<dbReference type="InterPro" id="IPR029486">
    <property type="entry name" value="GH97_N"/>
</dbReference>
<sequence>MKLRNFVVLMLFSSIGEFAFAQGFVQTQASPSGKIVLHFQLSAQGIPSYRIDFLGKPIIAPSKLGLFLESGQLNQGFKLIQNSSTTFDESWQPVWGEVASIRNHYNELKVKLENTTGQVEITFRVFDDGIGFRYGLLGKAGQTGELSVMEEQSEFAMTGDHTAWWQPGDWDSNEHTYTTSPISKIDGRVYLKETSISTQFIPDYRACQTPIAMRTTTGVHLAIHEAALVNFPAMQLNVNPATRTFTAFLVPGAALWRKAIVPVGFQTPWRVVLISPDAPGLLASKLILNLNEPCKIADVSWIKPTKYVGIWWEMHLGKSTWDYGGTQTGQSAQGSTGHGRHGATTANTQKYIDFAAEHGFNGVLVEGWNTGWEDWFGKWKEDVFDFQTPYPDYDLKGLAKYSLERGAPIIVHHETSGSATGYEKHIDKAFDLMQSLDLHAIKSGYVGRIIPKGEWHDGQWMINHYNRVLEKAAAKKIMVDAHEPVRPTGLHRTYPNFLASEATRGNEFNAWSVGNPPEHETILPFTRGLGGPIDYTPGVFNIKFSEYKPSPNEYQVHTTLAKQLALYVTLYSPLQMAADLPEHYQKHLDAFQFIKDVAVDWDDTRILAAAIGDFIVTARKAKGSPNWFLGAITDELARAQSVKLSFLPAGKTFVATIYEDAPDAHWKNNPTAYRIRKVEVNSTSVLTLKLAAGGGAAVSLLPKE</sequence>
<feature type="domain" description="Glycosyl-hydrolase 97 C-terminal oligomerisation" evidence="7">
    <location>
        <begin position="600"/>
        <end position="700"/>
    </location>
</feature>
<dbReference type="PANTHER" id="PTHR35803">
    <property type="entry name" value="GLUCAN 1,4-ALPHA-GLUCOSIDASE SUSB-RELATED"/>
    <property type="match status" value="1"/>
</dbReference>
<keyword evidence="8" id="KW-0378">Hydrolase</keyword>
<dbReference type="AlphaFoldDB" id="F4L2N0"/>
<dbReference type="EMBL" id="CP002691">
    <property type="protein sequence ID" value="AEE48594.1"/>
    <property type="molecule type" value="Genomic_DNA"/>
</dbReference>